<comment type="caution">
    <text evidence="3">The sequence shown here is derived from an EMBL/GenBank/DDBJ whole genome shotgun (WGS) entry which is preliminary data.</text>
</comment>
<dbReference type="Pfam" id="PF03413">
    <property type="entry name" value="PepSY"/>
    <property type="match status" value="1"/>
</dbReference>
<sequence length="113" mass="11866">MNKRQMYLAALAAALIGAGGFAFAEKSDMKENDAVAVTRAQTSLIQAVTAAEQSAGGKAARAEFEVDKKGPHYEVEVVNGAKVFDVRIDAASGKVLSSVEDKMDSGGKEDKDD</sequence>
<evidence type="ECO:0000313" key="4">
    <source>
        <dbReference type="Proteomes" id="UP000439986"/>
    </source>
</evidence>
<protein>
    <submittedName>
        <fullName evidence="3">Peptidase M4</fullName>
    </submittedName>
</protein>
<gene>
    <name evidence="3" type="ORF">GJ698_01245</name>
</gene>
<evidence type="ECO:0000259" key="2">
    <source>
        <dbReference type="Pfam" id="PF03413"/>
    </source>
</evidence>
<feature type="signal peptide" evidence="1">
    <location>
        <begin position="1"/>
        <end position="24"/>
    </location>
</feature>
<accession>A0A844CYZ6</accession>
<feature type="domain" description="PepSY" evidence="2">
    <location>
        <begin position="46"/>
        <end position="98"/>
    </location>
</feature>
<evidence type="ECO:0000256" key="1">
    <source>
        <dbReference type="SAM" id="SignalP"/>
    </source>
</evidence>
<evidence type="ECO:0000313" key="3">
    <source>
        <dbReference type="EMBL" id="MRW82715.1"/>
    </source>
</evidence>
<feature type="chain" id="PRO_5032345592" evidence="1">
    <location>
        <begin position="25"/>
        <end position="113"/>
    </location>
</feature>
<dbReference type="Proteomes" id="UP000439986">
    <property type="component" value="Unassembled WGS sequence"/>
</dbReference>
<proteinExistence type="predicted"/>
<reference evidence="3 4" key="1">
    <citation type="submission" date="2019-11" db="EMBL/GenBank/DDBJ databases">
        <title>Novel species isolated from a subtropical stream in China.</title>
        <authorList>
            <person name="Lu H."/>
        </authorList>
    </citation>
    <scope>NUCLEOTIDE SEQUENCE [LARGE SCALE GENOMIC DNA]</scope>
    <source>
        <strain evidence="3 4">FT26W</strain>
    </source>
</reference>
<organism evidence="3 4">
    <name type="scientific">Duganella aquatilis</name>
    <dbReference type="NCBI Taxonomy" id="2666082"/>
    <lineage>
        <taxon>Bacteria</taxon>
        <taxon>Pseudomonadati</taxon>
        <taxon>Pseudomonadota</taxon>
        <taxon>Betaproteobacteria</taxon>
        <taxon>Burkholderiales</taxon>
        <taxon>Oxalobacteraceae</taxon>
        <taxon>Telluria group</taxon>
        <taxon>Duganella</taxon>
    </lineage>
</organism>
<keyword evidence="4" id="KW-1185">Reference proteome</keyword>
<keyword evidence="1" id="KW-0732">Signal</keyword>
<dbReference type="InterPro" id="IPR025711">
    <property type="entry name" value="PepSY"/>
</dbReference>
<dbReference type="Gene3D" id="3.10.450.40">
    <property type="match status" value="1"/>
</dbReference>
<dbReference type="EMBL" id="WKJL01000001">
    <property type="protein sequence ID" value="MRW82715.1"/>
    <property type="molecule type" value="Genomic_DNA"/>
</dbReference>
<dbReference type="AlphaFoldDB" id="A0A844CYZ6"/>
<name>A0A844CYZ6_9BURK</name>